<keyword evidence="2" id="KW-0472">Membrane</keyword>
<dbReference type="PANTHER" id="PTHR37992:SF1">
    <property type="entry name" value="DUF1774-DOMAIN-CONTAINING PROTEIN"/>
    <property type="match status" value="1"/>
</dbReference>
<feature type="transmembrane region" description="Helical" evidence="2">
    <location>
        <begin position="126"/>
        <end position="149"/>
    </location>
</feature>
<reference evidence="3 4" key="1">
    <citation type="journal article" date="2016" name="Mol. Biol. Evol.">
        <title>Comparative Genomics of Early-Diverging Mushroom-Forming Fungi Provides Insights into the Origins of Lignocellulose Decay Capabilities.</title>
        <authorList>
            <person name="Nagy L.G."/>
            <person name="Riley R."/>
            <person name="Tritt A."/>
            <person name="Adam C."/>
            <person name="Daum C."/>
            <person name="Floudas D."/>
            <person name="Sun H."/>
            <person name="Yadav J.S."/>
            <person name="Pangilinan J."/>
            <person name="Larsson K.H."/>
            <person name="Matsuura K."/>
            <person name="Barry K."/>
            <person name="Labutti K."/>
            <person name="Kuo R."/>
            <person name="Ohm R.A."/>
            <person name="Bhattacharya S.S."/>
            <person name="Shirouzu T."/>
            <person name="Yoshinaga Y."/>
            <person name="Martin F.M."/>
            <person name="Grigoriev I.V."/>
            <person name="Hibbett D.S."/>
        </authorList>
    </citation>
    <scope>NUCLEOTIDE SEQUENCE [LARGE SCALE GENOMIC DNA]</scope>
    <source>
        <strain evidence="3 4">HHB12029</strain>
    </source>
</reference>
<keyword evidence="2" id="KW-0812">Transmembrane</keyword>
<evidence type="ECO:0000313" key="4">
    <source>
        <dbReference type="Proteomes" id="UP000077266"/>
    </source>
</evidence>
<feature type="transmembrane region" description="Helical" evidence="2">
    <location>
        <begin position="231"/>
        <end position="249"/>
    </location>
</feature>
<feature type="region of interest" description="Disordered" evidence="1">
    <location>
        <begin position="287"/>
        <end position="353"/>
    </location>
</feature>
<keyword evidence="4" id="KW-1185">Reference proteome</keyword>
<dbReference type="Proteomes" id="UP000077266">
    <property type="component" value="Unassembled WGS sequence"/>
</dbReference>
<feature type="transmembrane region" description="Helical" evidence="2">
    <location>
        <begin position="255"/>
        <end position="275"/>
    </location>
</feature>
<evidence type="ECO:0000313" key="3">
    <source>
        <dbReference type="EMBL" id="KZV96022.1"/>
    </source>
</evidence>
<dbReference type="PANTHER" id="PTHR37992">
    <property type="entry name" value="EXPRESSED PROTEIN"/>
    <property type="match status" value="1"/>
</dbReference>
<feature type="transmembrane region" description="Helical" evidence="2">
    <location>
        <begin position="161"/>
        <end position="186"/>
    </location>
</feature>
<dbReference type="AlphaFoldDB" id="A0A165K9W5"/>
<evidence type="ECO:0000256" key="1">
    <source>
        <dbReference type="SAM" id="MobiDB-lite"/>
    </source>
</evidence>
<organism evidence="3 4">
    <name type="scientific">Exidia glandulosa HHB12029</name>
    <dbReference type="NCBI Taxonomy" id="1314781"/>
    <lineage>
        <taxon>Eukaryota</taxon>
        <taxon>Fungi</taxon>
        <taxon>Dikarya</taxon>
        <taxon>Basidiomycota</taxon>
        <taxon>Agaricomycotina</taxon>
        <taxon>Agaricomycetes</taxon>
        <taxon>Auriculariales</taxon>
        <taxon>Exidiaceae</taxon>
        <taxon>Exidia</taxon>
    </lineage>
</organism>
<accession>A0A165K9W5</accession>
<feature type="compositionally biased region" description="Basic and acidic residues" evidence="1">
    <location>
        <begin position="302"/>
        <end position="325"/>
    </location>
</feature>
<feature type="transmembrane region" description="Helical" evidence="2">
    <location>
        <begin position="206"/>
        <end position="224"/>
    </location>
</feature>
<proteinExistence type="predicted"/>
<feature type="transmembrane region" description="Helical" evidence="2">
    <location>
        <begin position="100"/>
        <end position="120"/>
    </location>
</feature>
<protein>
    <submittedName>
        <fullName evidence="3">Uncharacterized protein</fullName>
    </submittedName>
</protein>
<dbReference type="OrthoDB" id="3342455at2759"/>
<gene>
    <name evidence="3" type="ORF">EXIGLDRAFT_609774</name>
</gene>
<dbReference type="InterPro" id="IPR013920">
    <property type="entry name" value="DUF1774_fun"/>
</dbReference>
<name>A0A165K9W5_EXIGL</name>
<sequence>MSPPPQLNISDPAVRRYLRLVRLQVLTPLALLINLATCLVCSFLVHPSLSGVSREHLTSLSPSPIVVGVYWLLVFAGQIGFCLLLVIARKEETKARRNTLVSLGLSVVLANWVMAAWAVAWTLQTFVASTVMQGLLVLLLLYANLNLLLRSANHPTSSRPLDALFIHAPIRLFLIMPLTLMLWESLFITMKHSWTITIPEDERDRYHWEGVAVVASTSVVGLLVVAARGDIVWTVGAMLTLAAVAFGPYHNVPVLATSIVFMVLFPITLVAALVFSHVRESKQEGAIALPPDAEEQPTHTSYHHEDEHDPEVERLRIRMEDEQQHTDPAPAPPPPRHAGNGHQNDSVEESVWG</sequence>
<feature type="transmembrane region" description="Helical" evidence="2">
    <location>
        <begin position="65"/>
        <end position="88"/>
    </location>
</feature>
<dbReference type="STRING" id="1314781.A0A165K9W5"/>
<feature type="transmembrane region" description="Helical" evidence="2">
    <location>
        <begin position="25"/>
        <end position="45"/>
    </location>
</feature>
<evidence type="ECO:0000256" key="2">
    <source>
        <dbReference type="SAM" id="Phobius"/>
    </source>
</evidence>
<dbReference type="InParanoid" id="A0A165K9W5"/>
<keyword evidence="2" id="KW-1133">Transmembrane helix</keyword>
<dbReference type="EMBL" id="KV425948">
    <property type="protein sequence ID" value="KZV96022.1"/>
    <property type="molecule type" value="Genomic_DNA"/>
</dbReference>